<reference evidence="3 4" key="1">
    <citation type="submission" date="2018-02" db="EMBL/GenBank/DDBJ databases">
        <title>The draft genome of Phyllobacterium sp. 1N-3.</title>
        <authorList>
            <person name="Liu L."/>
            <person name="Li L."/>
            <person name="Zhang X."/>
            <person name="Wang T."/>
            <person name="Liang L."/>
        </authorList>
    </citation>
    <scope>NUCLEOTIDE SEQUENCE [LARGE SCALE GENOMIC DNA]</scope>
    <source>
        <strain evidence="3 4">1N-3</strain>
    </source>
</reference>
<dbReference type="GO" id="GO:0016491">
    <property type="term" value="F:oxidoreductase activity"/>
    <property type="evidence" value="ECO:0007669"/>
    <property type="project" value="UniProtKB-KW"/>
</dbReference>
<evidence type="ECO:0000313" key="4">
    <source>
        <dbReference type="Proteomes" id="UP000239434"/>
    </source>
</evidence>
<evidence type="ECO:0000259" key="2">
    <source>
        <dbReference type="Pfam" id="PF01266"/>
    </source>
</evidence>
<sequence length="419" mass="45196">MASIKDCDDVARETSSYVRPMHAPVCKVLQMRVIIIGAGAIGCSVAYHLAMDGATVTIVDPEGLMGGASLASFAWLNCHDKHPEEYYRLVMRGNAAHRELGETIGHANWLRLTGTLEWWLAGTEKAQAHAVRLERLRSYGHSMEMLSAEEVLALEPDVSRVSLEGCEAVYYPTDGGVDTVVYRHVLMREAERRGATLVEAGVENLLVSAGRVRGVSLLEGGELEADYVVNCAGRAVNVIGRSLGYALPMEWRPGMTVITDVTRSNVSRILKAPDIYIKPEGAGRLLLHAKSADEMIDASEGPDAGQAGAAEIIRLVEAVLPTVREATIAAVRVSVRPYPTDSKPVFGPITGVDGYHLAVMHSGISLSPLIGRAAVEEILHGRQSTDFALYRPERFSAGEWESSVGLSPSTGGEMLPTRI</sequence>
<feature type="domain" description="FAD dependent oxidoreductase" evidence="2">
    <location>
        <begin position="32"/>
        <end position="376"/>
    </location>
</feature>
<comment type="caution">
    <text evidence="3">The sequence shown here is derived from an EMBL/GenBank/DDBJ whole genome shotgun (WGS) entry which is preliminary data.</text>
</comment>
<dbReference type="PANTHER" id="PTHR13847">
    <property type="entry name" value="SARCOSINE DEHYDROGENASE-RELATED"/>
    <property type="match status" value="1"/>
</dbReference>
<dbReference type="EMBL" id="PVBR01000006">
    <property type="protein sequence ID" value="PRD43684.1"/>
    <property type="molecule type" value="Genomic_DNA"/>
</dbReference>
<evidence type="ECO:0000256" key="1">
    <source>
        <dbReference type="ARBA" id="ARBA00023002"/>
    </source>
</evidence>
<keyword evidence="4" id="KW-1185">Reference proteome</keyword>
<dbReference type="InterPro" id="IPR006076">
    <property type="entry name" value="FAD-dep_OxRdtase"/>
</dbReference>
<keyword evidence="1" id="KW-0560">Oxidoreductase</keyword>
<dbReference type="Proteomes" id="UP000239434">
    <property type="component" value="Unassembled WGS sequence"/>
</dbReference>
<gene>
    <name evidence="3" type="ORF">C5748_10585</name>
</gene>
<dbReference type="PANTHER" id="PTHR13847:SF289">
    <property type="entry name" value="GLYCINE OXIDASE"/>
    <property type="match status" value="1"/>
</dbReference>
<protein>
    <recommendedName>
        <fullName evidence="2">FAD dependent oxidoreductase domain-containing protein</fullName>
    </recommendedName>
</protein>
<dbReference type="Pfam" id="PF01266">
    <property type="entry name" value="DAO"/>
    <property type="match status" value="1"/>
</dbReference>
<dbReference type="AlphaFoldDB" id="A0A2S9IT29"/>
<name>A0A2S9IT29_9HYPH</name>
<evidence type="ECO:0000313" key="3">
    <source>
        <dbReference type="EMBL" id="PRD43684.1"/>
    </source>
</evidence>
<dbReference type="GO" id="GO:0005737">
    <property type="term" value="C:cytoplasm"/>
    <property type="evidence" value="ECO:0007669"/>
    <property type="project" value="TreeGrafter"/>
</dbReference>
<accession>A0A2S9IT29</accession>
<dbReference type="Gene3D" id="3.50.50.60">
    <property type="entry name" value="FAD/NAD(P)-binding domain"/>
    <property type="match status" value="1"/>
</dbReference>
<dbReference type="InterPro" id="IPR036188">
    <property type="entry name" value="FAD/NAD-bd_sf"/>
</dbReference>
<dbReference type="Gene3D" id="3.30.9.10">
    <property type="entry name" value="D-Amino Acid Oxidase, subunit A, domain 2"/>
    <property type="match status" value="1"/>
</dbReference>
<dbReference type="SUPFAM" id="SSF51905">
    <property type="entry name" value="FAD/NAD(P)-binding domain"/>
    <property type="match status" value="1"/>
</dbReference>
<proteinExistence type="predicted"/>
<organism evidence="3 4">
    <name type="scientific">Phyllobacterium phragmitis</name>
    <dbReference type="NCBI Taxonomy" id="2670329"/>
    <lineage>
        <taxon>Bacteria</taxon>
        <taxon>Pseudomonadati</taxon>
        <taxon>Pseudomonadota</taxon>
        <taxon>Alphaproteobacteria</taxon>
        <taxon>Hyphomicrobiales</taxon>
        <taxon>Phyllobacteriaceae</taxon>
        <taxon>Phyllobacterium</taxon>
    </lineage>
</organism>